<proteinExistence type="predicted"/>
<dbReference type="KEGG" id="loi:92362105"/>
<reference evidence="2 3" key="1">
    <citation type="submission" date="2021-02" db="EMBL/GenBank/DDBJ databases">
        <title>Leishmania (Mundinia) orientalis Genome sequencing and assembly.</title>
        <authorList>
            <person name="Almutairi H."/>
            <person name="Gatherer D."/>
        </authorList>
    </citation>
    <scope>NUCLEOTIDE SEQUENCE [LARGE SCALE GENOMIC DNA]</scope>
    <source>
        <strain evidence="2">LSCM4</strain>
    </source>
</reference>
<dbReference type="EMBL" id="JAFHLR010000020">
    <property type="protein sequence ID" value="KAG5480480.1"/>
    <property type="molecule type" value="Genomic_DNA"/>
</dbReference>
<dbReference type="Proteomes" id="UP000674143">
    <property type="component" value="Chromosome 20"/>
</dbReference>
<evidence type="ECO:0000313" key="3">
    <source>
        <dbReference type="Proteomes" id="UP000674143"/>
    </source>
</evidence>
<dbReference type="RefSeq" id="XP_067063811.1">
    <property type="nucleotide sequence ID" value="XM_067208171.1"/>
</dbReference>
<evidence type="ECO:0000256" key="1">
    <source>
        <dbReference type="SAM" id="MobiDB-lite"/>
    </source>
</evidence>
<protein>
    <submittedName>
        <fullName evidence="2">Uncharacterized protein</fullName>
    </submittedName>
</protein>
<dbReference type="AlphaFoldDB" id="A0A836HAB5"/>
<gene>
    <name evidence="2" type="ORF">LSCM4_06247</name>
</gene>
<comment type="caution">
    <text evidence="2">The sequence shown here is derived from an EMBL/GenBank/DDBJ whole genome shotgun (WGS) entry which is preliminary data.</text>
</comment>
<accession>A0A836HAB5</accession>
<sequence length="91" mass="9585">MRRMPAGPSSAEVNSAKRISTPLETAMPAHRRTAGGGTAGVSEYLWGASGGAAVLVVVVQIMSRGTSSWIRFRMLCVYGHVSLSLCADFPC</sequence>
<name>A0A836HAB5_9TRYP</name>
<organism evidence="2 3">
    <name type="scientific">Leishmania orientalis</name>
    <dbReference type="NCBI Taxonomy" id="2249476"/>
    <lineage>
        <taxon>Eukaryota</taxon>
        <taxon>Discoba</taxon>
        <taxon>Euglenozoa</taxon>
        <taxon>Kinetoplastea</taxon>
        <taxon>Metakinetoplastina</taxon>
        <taxon>Trypanosomatida</taxon>
        <taxon>Trypanosomatidae</taxon>
        <taxon>Leishmaniinae</taxon>
        <taxon>Leishmania</taxon>
    </lineage>
</organism>
<feature type="region of interest" description="Disordered" evidence="1">
    <location>
        <begin position="1"/>
        <end position="35"/>
    </location>
</feature>
<dbReference type="GeneID" id="92362105"/>
<evidence type="ECO:0000313" key="2">
    <source>
        <dbReference type="EMBL" id="KAG5480480.1"/>
    </source>
</evidence>
<keyword evidence="3" id="KW-1185">Reference proteome</keyword>